<feature type="domain" description="Cytochrome b5 heme-binding" evidence="3">
    <location>
        <begin position="84"/>
        <end position="162"/>
    </location>
</feature>
<proteinExistence type="inferred from homology"/>
<dbReference type="InterPro" id="IPR050577">
    <property type="entry name" value="MAPR/NEUFC/NENF-like"/>
</dbReference>
<organism evidence="4 5">
    <name type="scientific">Didymosphaeria variabile</name>
    <dbReference type="NCBI Taxonomy" id="1932322"/>
    <lineage>
        <taxon>Eukaryota</taxon>
        <taxon>Fungi</taxon>
        <taxon>Dikarya</taxon>
        <taxon>Ascomycota</taxon>
        <taxon>Pezizomycotina</taxon>
        <taxon>Dothideomycetes</taxon>
        <taxon>Pleosporomycetidae</taxon>
        <taxon>Pleosporales</taxon>
        <taxon>Massarineae</taxon>
        <taxon>Didymosphaeriaceae</taxon>
        <taxon>Didymosphaeria</taxon>
    </lineage>
</organism>
<comment type="similarity">
    <text evidence="1">Belongs to the cytochrome b5 family. MAPR subfamily.</text>
</comment>
<dbReference type="GeneID" id="80904246"/>
<evidence type="ECO:0000256" key="1">
    <source>
        <dbReference type="ARBA" id="ARBA00038357"/>
    </source>
</evidence>
<accession>A0A9W9CG42</accession>
<dbReference type="InterPro" id="IPR001199">
    <property type="entry name" value="Cyt_B5-like_heme/steroid-bd"/>
</dbReference>
<evidence type="ECO:0000256" key="2">
    <source>
        <dbReference type="SAM" id="MobiDB-lite"/>
    </source>
</evidence>
<dbReference type="GO" id="GO:0012505">
    <property type="term" value="C:endomembrane system"/>
    <property type="evidence" value="ECO:0007669"/>
    <property type="project" value="TreeGrafter"/>
</dbReference>
<name>A0A9W9CG42_9PLEO</name>
<gene>
    <name evidence="4" type="ORF">N0V89_000716</name>
</gene>
<dbReference type="AlphaFoldDB" id="A0A9W9CG42"/>
<dbReference type="PANTHER" id="PTHR10281:SF76">
    <property type="entry name" value="CALCUTTA CUP-RELATED"/>
    <property type="match status" value="1"/>
</dbReference>
<dbReference type="PANTHER" id="PTHR10281">
    <property type="entry name" value="MEMBRANE-ASSOCIATED PROGESTERONE RECEPTOR COMPONENT-RELATED"/>
    <property type="match status" value="1"/>
</dbReference>
<dbReference type="FunFam" id="3.10.120.10:FF:000018">
    <property type="entry name" value="Heme/steroid binding domain protein, putative"/>
    <property type="match status" value="1"/>
</dbReference>
<reference evidence="4" key="1">
    <citation type="submission" date="2022-10" db="EMBL/GenBank/DDBJ databases">
        <title>Tapping the CABI collections for fungal endophytes: first genome assemblies for Collariella, Neodidymelliopsis, Ascochyta clinopodiicola, Didymella pomorum, Didymosphaeria variabile, Neocosmospora piperis and Neocucurbitaria cava.</title>
        <authorList>
            <person name="Hill R."/>
        </authorList>
    </citation>
    <scope>NUCLEOTIDE SEQUENCE</scope>
    <source>
        <strain evidence="4">IMI 356815</strain>
    </source>
</reference>
<evidence type="ECO:0000313" key="4">
    <source>
        <dbReference type="EMBL" id="KAJ4360156.1"/>
    </source>
</evidence>
<keyword evidence="5" id="KW-1185">Reference proteome</keyword>
<dbReference type="EMBL" id="JAPEUX010000001">
    <property type="protein sequence ID" value="KAJ4360156.1"/>
    <property type="molecule type" value="Genomic_DNA"/>
</dbReference>
<dbReference type="InterPro" id="IPR036400">
    <property type="entry name" value="Cyt_B5-like_heme/steroid_sf"/>
</dbReference>
<dbReference type="RefSeq" id="XP_056076358.1">
    <property type="nucleotide sequence ID" value="XM_056209536.1"/>
</dbReference>
<dbReference type="OrthoDB" id="10257697at2759"/>
<dbReference type="Pfam" id="PF00173">
    <property type="entry name" value="Cyt-b5"/>
    <property type="match status" value="1"/>
</dbReference>
<feature type="region of interest" description="Disordered" evidence="2">
    <location>
        <begin position="185"/>
        <end position="206"/>
    </location>
</feature>
<dbReference type="SMART" id="SM01117">
    <property type="entry name" value="Cyt-b5"/>
    <property type="match status" value="1"/>
</dbReference>
<evidence type="ECO:0000259" key="3">
    <source>
        <dbReference type="SMART" id="SM01117"/>
    </source>
</evidence>
<dbReference type="SUPFAM" id="SSF55856">
    <property type="entry name" value="Cytochrome b5-like heme/steroid binding domain"/>
    <property type="match status" value="1"/>
</dbReference>
<dbReference type="Proteomes" id="UP001140513">
    <property type="component" value="Unassembled WGS sequence"/>
</dbReference>
<feature type="compositionally biased region" description="Basic and acidic residues" evidence="2">
    <location>
        <begin position="194"/>
        <end position="206"/>
    </location>
</feature>
<comment type="caution">
    <text evidence="4">The sequence shown here is derived from an EMBL/GenBank/DDBJ whole genome shotgun (WGS) entry which is preliminary data.</text>
</comment>
<sequence length="268" mass="30228">MATRNRRPAPTKDEPAEPIKKVATETTSSAFSVLDILRVAGGILLFSSALSYLTTSGTSLTWGYNPWWTRAREWKNIMNSPVSLTDEELKAYDGTDPSKPIYLALNGTIYDVSISPATYGPGGSYHFFAGRDAARAFLTGCFDTDSVPDLRGVEQMYIPLEPWEKPPPPDAPETDKQKHAVLEKRAREKRKAMSKADLKNRSAQELRKARQSVRDGLEHWHQLFRGDKGKAYRKVGEVKREEGWLSKLPKRTLCENAEKGRPVRKYEV</sequence>
<evidence type="ECO:0000313" key="5">
    <source>
        <dbReference type="Proteomes" id="UP001140513"/>
    </source>
</evidence>
<protein>
    <recommendedName>
        <fullName evidence="3">Cytochrome b5 heme-binding domain-containing protein</fullName>
    </recommendedName>
</protein>
<dbReference type="GO" id="GO:0016020">
    <property type="term" value="C:membrane"/>
    <property type="evidence" value="ECO:0007669"/>
    <property type="project" value="TreeGrafter"/>
</dbReference>
<dbReference type="Gene3D" id="3.10.120.10">
    <property type="entry name" value="Cytochrome b5-like heme/steroid binding domain"/>
    <property type="match status" value="1"/>
</dbReference>